<evidence type="ECO:0000313" key="3">
    <source>
        <dbReference type="Proteomes" id="UP000494165"/>
    </source>
</evidence>
<accession>A0A8S1CLA7</accession>
<gene>
    <name evidence="2" type="ORF">CLODIP_2_CD00831</name>
</gene>
<name>A0A8S1CLA7_9INSE</name>
<reference evidence="2 3" key="1">
    <citation type="submission" date="2020-04" db="EMBL/GenBank/DDBJ databases">
        <authorList>
            <person name="Alioto T."/>
            <person name="Alioto T."/>
            <person name="Gomez Garrido J."/>
        </authorList>
    </citation>
    <scope>NUCLEOTIDE SEQUENCE [LARGE SCALE GENOMIC DNA]</scope>
</reference>
<evidence type="ECO:0000313" key="2">
    <source>
        <dbReference type="EMBL" id="CAB3368791.1"/>
    </source>
</evidence>
<keyword evidence="3" id="KW-1185">Reference proteome</keyword>
<protein>
    <submittedName>
        <fullName evidence="2">Uncharacterized protein</fullName>
    </submittedName>
</protein>
<sequence length="138" mass="14866">MKSQVVVAFVALVAVAAAGRSRRGFHPYSVRTIHSAYPVKVPHPVFVPIPRAVPVKVIEHVRIPVPRPVYVKVHKPVAVEVPRAVPYPVPRPVALEVPNHVPVEVPRAVPVHAEAVSISTHTDVTAAFVPTAHGLKAL</sequence>
<feature type="chain" id="PRO_5035764321" evidence="1">
    <location>
        <begin position="19"/>
        <end position="138"/>
    </location>
</feature>
<proteinExistence type="predicted"/>
<dbReference type="AlphaFoldDB" id="A0A8S1CLA7"/>
<keyword evidence="1" id="KW-0732">Signal</keyword>
<dbReference type="Proteomes" id="UP000494165">
    <property type="component" value="Unassembled WGS sequence"/>
</dbReference>
<feature type="signal peptide" evidence="1">
    <location>
        <begin position="1"/>
        <end position="18"/>
    </location>
</feature>
<comment type="caution">
    <text evidence="2">The sequence shown here is derived from an EMBL/GenBank/DDBJ whole genome shotgun (WGS) entry which is preliminary data.</text>
</comment>
<evidence type="ECO:0000256" key="1">
    <source>
        <dbReference type="SAM" id="SignalP"/>
    </source>
</evidence>
<dbReference type="EMBL" id="CADEPI010000039">
    <property type="protein sequence ID" value="CAB3368791.1"/>
    <property type="molecule type" value="Genomic_DNA"/>
</dbReference>
<organism evidence="2 3">
    <name type="scientific">Cloeon dipterum</name>
    <dbReference type="NCBI Taxonomy" id="197152"/>
    <lineage>
        <taxon>Eukaryota</taxon>
        <taxon>Metazoa</taxon>
        <taxon>Ecdysozoa</taxon>
        <taxon>Arthropoda</taxon>
        <taxon>Hexapoda</taxon>
        <taxon>Insecta</taxon>
        <taxon>Pterygota</taxon>
        <taxon>Palaeoptera</taxon>
        <taxon>Ephemeroptera</taxon>
        <taxon>Pisciforma</taxon>
        <taxon>Baetidae</taxon>
        <taxon>Cloeon</taxon>
    </lineage>
</organism>